<protein>
    <recommendedName>
        <fullName evidence="3">UPF0292 protein SAMN04515625_1827</fullName>
    </recommendedName>
</protein>
<sequence>MSSFLNNSSLTPSSMYEIKRRYELLEELRKELIKCSDEGDIILVEGKRDVSSLRSLGIHGIIKKVTHIPLLDLSEKLREMDRCVIILTDWDRRGNMLAEKISTDLEYMDVDVDTSIRNRFVSLVQKEIKDVESLDRHMKKMKDTVLQQY</sequence>
<dbReference type="PANTHER" id="PTHR39964:SF2">
    <property type="entry name" value="UPF0292 PROTEIN MJ1624"/>
    <property type="match status" value="1"/>
</dbReference>
<dbReference type="InterPro" id="IPR034141">
    <property type="entry name" value="TOPRIM_RNase_M5-like"/>
</dbReference>
<accession>A0A1H2XBD3</accession>
<dbReference type="SMART" id="SM00493">
    <property type="entry name" value="TOPRIM"/>
    <property type="match status" value="1"/>
</dbReference>
<keyword evidence="2" id="KW-0460">Magnesium</keyword>
<dbReference type="NCBIfam" id="NF003091">
    <property type="entry name" value="PRK04017.1-2"/>
    <property type="match status" value="1"/>
</dbReference>
<dbReference type="EMBL" id="FNMU01000006">
    <property type="protein sequence ID" value="SDW90140.1"/>
    <property type="molecule type" value="Genomic_DNA"/>
</dbReference>
<dbReference type="Pfam" id="PF13662">
    <property type="entry name" value="Toprim_4"/>
    <property type="match status" value="1"/>
</dbReference>
<dbReference type="RefSeq" id="WP_234970475.1">
    <property type="nucleotide sequence ID" value="NZ_CP017921.1"/>
</dbReference>
<comment type="similarity">
    <text evidence="3">Belongs to the UPF0292 family.</text>
</comment>
<feature type="domain" description="Toprim" evidence="4">
    <location>
        <begin position="39"/>
        <end position="120"/>
    </location>
</feature>
<dbReference type="GO" id="GO:0004519">
    <property type="term" value="F:endonuclease activity"/>
    <property type="evidence" value="ECO:0007669"/>
    <property type="project" value="UniProtKB-KW"/>
</dbReference>
<dbReference type="HAMAP" id="MF_01095">
    <property type="entry name" value="UPF0292"/>
    <property type="match status" value="1"/>
</dbReference>
<name>A0A1H2XBD3_9EURY</name>
<dbReference type="PANTHER" id="PTHR39964">
    <property type="entry name" value="UPF0292 PROTEIN TK1411"/>
    <property type="match status" value="1"/>
</dbReference>
<keyword evidence="1" id="KW-0479">Metal-binding</keyword>
<evidence type="ECO:0000256" key="1">
    <source>
        <dbReference type="ARBA" id="ARBA00022723"/>
    </source>
</evidence>
<dbReference type="Gene3D" id="3.40.1360.10">
    <property type="match status" value="1"/>
</dbReference>
<proteinExistence type="inferred from homology"/>
<dbReference type="Proteomes" id="UP000198669">
    <property type="component" value="Unassembled WGS sequence"/>
</dbReference>
<keyword evidence="5" id="KW-0540">Nuclease</keyword>
<dbReference type="InterPro" id="IPR006171">
    <property type="entry name" value="TOPRIM_dom"/>
</dbReference>
<gene>
    <name evidence="5" type="ORF">SAMN04515625_1827</name>
</gene>
<dbReference type="SUPFAM" id="SSF110455">
    <property type="entry name" value="Toprim domain"/>
    <property type="match status" value="1"/>
</dbReference>
<dbReference type="CDD" id="cd01027">
    <property type="entry name" value="TOPRIM_RNase_M5_like"/>
    <property type="match status" value="1"/>
</dbReference>
<dbReference type="PROSITE" id="PS50880">
    <property type="entry name" value="TOPRIM"/>
    <property type="match status" value="1"/>
</dbReference>
<dbReference type="GeneID" id="30583218"/>
<evidence type="ECO:0000256" key="3">
    <source>
        <dbReference type="HAMAP-Rule" id="MF_01095"/>
    </source>
</evidence>
<dbReference type="AlphaFoldDB" id="A0A1H2XBD3"/>
<reference evidence="5 6" key="1">
    <citation type="submission" date="2016-10" db="EMBL/GenBank/DDBJ databases">
        <authorList>
            <person name="de Groot N.N."/>
        </authorList>
    </citation>
    <scope>NUCLEOTIDE SEQUENCE [LARGE SCALE GENOMIC DNA]</scope>
    <source>
        <strain evidence="5 6">Z-7982</strain>
    </source>
</reference>
<evidence type="ECO:0000313" key="6">
    <source>
        <dbReference type="Proteomes" id="UP000198669"/>
    </source>
</evidence>
<evidence type="ECO:0000259" key="4">
    <source>
        <dbReference type="PROSITE" id="PS50880"/>
    </source>
</evidence>
<keyword evidence="5" id="KW-0255">Endonuclease</keyword>
<evidence type="ECO:0000256" key="2">
    <source>
        <dbReference type="ARBA" id="ARBA00022842"/>
    </source>
</evidence>
<evidence type="ECO:0000313" key="5">
    <source>
        <dbReference type="EMBL" id="SDW90140.1"/>
    </source>
</evidence>
<keyword evidence="5" id="KW-0378">Hydrolase</keyword>
<dbReference type="InterPro" id="IPR022972">
    <property type="entry name" value="UPF0292"/>
</dbReference>
<dbReference type="GO" id="GO:0046872">
    <property type="term" value="F:metal ion binding"/>
    <property type="evidence" value="ECO:0007669"/>
    <property type="project" value="UniProtKB-KW"/>
</dbReference>
<organism evidence="5 6">
    <name type="scientific">Methanohalophilus halophilus</name>
    <dbReference type="NCBI Taxonomy" id="2177"/>
    <lineage>
        <taxon>Archaea</taxon>
        <taxon>Methanobacteriati</taxon>
        <taxon>Methanobacteriota</taxon>
        <taxon>Stenosarchaea group</taxon>
        <taxon>Methanomicrobia</taxon>
        <taxon>Methanosarcinales</taxon>
        <taxon>Methanosarcinaceae</taxon>
        <taxon>Methanohalophilus</taxon>
    </lineage>
</organism>